<evidence type="ECO:0000313" key="2">
    <source>
        <dbReference type="EMBL" id="ALP42158.1"/>
    </source>
</evidence>
<reference evidence="2 3" key="2">
    <citation type="journal article" date="2016" name="Genome Announc.">
        <title>Complete Genome Sequence of the Highly Virulent Aeromonas schubertii Strain WL1483, Isolated from Diseased Snakehead Fish (Channa argus) in China.</title>
        <authorList>
            <person name="Liu L."/>
            <person name="Li N."/>
            <person name="Zhang D."/>
            <person name="Fu X."/>
            <person name="Shi C."/>
            <person name="Lin Q."/>
            <person name="Hao G."/>
        </authorList>
    </citation>
    <scope>NUCLEOTIDE SEQUENCE [LARGE SCALE GENOMIC DNA]</scope>
    <source>
        <strain evidence="2 3">WL1483</strain>
    </source>
</reference>
<organism evidence="2 3">
    <name type="scientific">Aeromonas schubertii</name>
    <dbReference type="NCBI Taxonomy" id="652"/>
    <lineage>
        <taxon>Bacteria</taxon>
        <taxon>Pseudomonadati</taxon>
        <taxon>Pseudomonadota</taxon>
        <taxon>Gammaproteobacteria</taxon>
        <taxon>Aeromonadales</taxon>
        <taxon>Aeromonadaceae</taxon>
        <taxon>Aeromonas</taxon>
    </lineage>
</organism>
<evidence type="ECO:0000313" key="3">
    <source>
        <dbReference type="Proteomes" id="UP000058114"/>
    </source>
</evidence>
<dbReference type="Proteomes" id="UP000058114">
    <property type="component" value="Chromosome"/>
</dbReference>
<gene>
    <name evidence="2" type="ORF">WL1483_2739</name>
</gene>
<dbReference type="AlphaFoldDB" id="A0A0S2SKP9"/>
<sequence length="142" mass="15082">MGIIALAHLDGIDVETKGQGGARATGLQQAHDTGQIPHALEPGGIAPLMQGSGLLGRHIDLTTHHKGGRQQTLPKEQGVSRCLQVTGYQAGSAKLFPGGFGVAVQIPSPRDQLIDVHLFLLVSDTQAIVLPWAWQARGLIFW</sequence>
<dbReference type="EMBL" id="CP013067">
    <property type="protein sequence ID" value="ALP42158.1"/>
    <property type="molecule type" value="Genomic_DNA"/>
</dbReference>
<protein>
    <submittedName>
        <fullName evidence="2">Uncharacterized protein</fullName>
    </submittedName>
</protein>
<proteinExistence type="predicted"/>
<dbReference type="KEGG" id="asr:WL1483_2739"/>
<feature type="region of interest" description="Disordered" evidence="1">
    <location>
        <begin position="18"/>
        <end position="39"/>
    </location>
</feature>
<evidence type="ECO:0000256" key="1">
    <source>
        <dbReference type="SAM" id="MobiDB-lite"/>
    </source>
</evidence>
<reference evidence="3" key="1">
    <citation type="submission" date="2015-10" db="EMBL/GenBank/DDBJ databases">
        <title>Complete Genome Sequence of Aeromonas schubertii strain WL1483.</title>
        <authorList>
            <person name="Liu L."/>
        </authorList>
    </citation>
    <scope>NUCLEOTIDE SEQUENCE [LARGE SCALE GENOMIC DNA]</scope>
    <source>
        <strain evidence="3">WL1483</strain>
    </source>
</reference>
<accession>A0A0S2SKP9</accession>
<name>A0A0S2SKP9_9GAMM</name>